<dbReference type="SMART" id="SM00558">
    <property type="entry name" value="JmjC"/>
    <property type="match status" value="1"/>
</dbReference>
<proteinExistence type="predicted"/>
<dbReference type="PANTHER" id="PTHR12461:SF105">
    <property type="entry name" value="HYPOXIA-INDUCIBLE FACTOR 1-ALPHA INHIBITOR"/>
    <property type="match status" value="1"/>
</dbReference>
<dbReference type="OrthoDB" id="479699at2"/>
<dbReference type="PROSITE" id="PS51184">
    <property type="entry name" value="JMJC"/>
    <property type="match status" value="1"/>
</dbReference>
<evidence type="ECO:0000313" key="2">
    <source>
        <dbReference type="EMBL" id="ARU56958.1"/>
    </source>
</evidence>
<dbReference type="SUPFAM" id="SSF51197">
    <property type="entry name" value="Clavaminate synthase-like"/>
    <property type="match status" value="1"/>
</dbReference>
<dbReference type="AlphaFoldDB" id="A0A1Y0I8X8"/>
<gene>
    <name evidence="2" type="ORF">OLMES_2913</name>
</gene>
<dbReference type="Proteomes" id="UP000196027">
    <property type="component" value="Chromosome"/>
</dbReference>
<dbReference type="InterPro" id="IPR041667">
    <property type="entry name" value="Cupin_8"/>
</dbReference>
<evidence type="ECO:0000313" key="3">
    <source>
        <dbReference type="Proteomes" id="UP000196027"/>
    </source>
</evidence>
<dbReference type="RefSeq" id="WP_087461905.1">
    <property type="nucleotide sequence ID" value="NZ_CP021425.1"/>
</dbReference>
<dbReference type="InterPro" id="IPR003347">
    <property type="entry name" value="JmjC_dom"/>
</dbReference>
<accession>A0A1Y0I8X8</accession>
<dbReference type="EMBL" id="CP021425">
    <property type="protein sequence ID" value="ARU56958.1"/>
    <property type="molecule type" value="Genomic_DNA"/>
</dbReference>
<organism evidence="2 3">
    <name type="scientific">Oleiphilus messinensis</name>
    <dbReference type="NCBI Taxonomy" id="141451"/>
    <lineage>
        <taxon>Bacteria</taxon>
        <taxon>Pseudomonadati</taxon>
        <taxon>Pseudomonadota</taxon>
        <taxon>Gammaproteobacteria</taxon>
        <taxon>Oceanospirillales</taxon>
        <taxon>Oleiphilaceae</taxon>
        <taxon>Oleiphilus</taxon>
    </lineage>
</organism>
<keyword evidence="3" id="KW-1185">Reference proteome</keyword>
<dbReference type="KEGG" id="ome:OLMES_2913"/>
<name>A0A1Y0I8X8_9GAMM</name>
<dbReference type="PANTHER" id="PTHR12461">
    <property type="entry name" value="HYPOXIA-INDUCIBLE FACTOR 1 ALPHA INHIBITOR-RELATED"/>
    <property type="match status" value="1"/>
</dbReference>
<reference evidence="2 3" key="1">
    <citation type="submission" date="2017-05" db="EMBL/GenBank/DDBJ databases">
        <title>Genomic insights into alkan degradation activity of Oleiphilus messinensis.</title>
        <authorList>
            <person name="Kozyavkin S.A."/>
            <person name="Slesarev A.I."/>
            <person name="Golyshin P.N."/>
            <person name="Korzhenkov A."/>
            <person name="Golyshina O.N."/>
            <person name="Toshchakov S.V."/>
        </authorList>
    </citation>
    <scope>NUCLEOTIDE SEQUENCE [LARGE SCALE GENOMIC DNA]</scope>
    <source>
        <strain evidence="2 3">ME102</strain>
    </source>
</reference>
<dbReference type="Gene3D" id="2.60.120.650">
    <property type="entry name" value="Cupin"/>
    <property type="match status" value="1"/>
</dbReference>
<evidence type="ECO:0000259" key="1">
    <source>
        <dbReference type="PROSITE" id="PS51184"/>
    </source>
</evidence>
<sequence>MKNNPVQSSEIVKTVAIPELSPHQFYRFESEYHRYDKPVILRGKVAHWGAVREWTPEYFLAHYGNQPVTPSINLPKQATPYESYETNHREKMIMSEFLHRLSEGQSCYIDQSDISPFQGLENDFEFSEIAKPPIAFVSLWIGHDTRSGLHYDNMDNSYVQVFGKKKVWLVPPGESRYVYPFADSVSKSKIDPENPDLQKYPKFARATPLIATLEPGDMLYFPRGWWHHFKSIGTSVSLSCWHGQTLTVQQQVKAVNDAGVHLWGQILRDFMWHGVFGKAYQQRLFSTPPTGKMLYDLIFPPGKTQ</sequence>
<dbReference type="Pfam" id="PF13621">
    <property type="entry name" value="Cupin_8"/>
    <property type="match status" value="1"/>
</dbReference>
<feature type="domain" description="JmjC" evidence="1">
    <location>
        <begin position="104"/>
        <end position="259"/>
    </location>
</feature>
<protein>
    <recommendedName>
        <fullName evidence="1">JmjC domain-containing protein</fullName>
    </recommendedName>
</protein>